<dbReference type="InterPro" id="IPR056463">
    <property type="entry name" value="DUF7373_C"/>
</dbReference>
<feature type="region of interest" description="Disordered" evidence="1">
    <location>
        <begin position="52"/>
        <end position="71"/>
    </location>
</feature>
<evidence type="ECO:0000313" key="5">
    <source>
        <dbReference type="EMBL" id="MFF0542610.1"/>
    </source>
</evidence>
<evidence type="ECO:0000259" key="3">
    <source>
        <dbReference type="Pfam" id="PF24088"/>
    </source>
</evidence>
<dbReference type="Pfam" id="PF24092">
    <property type="entry name" value="DUF7373_C"/>
    <property type="match status" value="1"/>
</dbReference>
<keyword evidence="2" id="KW-0732">Signal</keyword>
<feature type="chain" id="PRO_5046637614" evidence="2">
    <location>
        <begin position="24"/>
        <end position="402"/>
    </location>
</feature>
<proteinExistence type="predicted"/>
<gene>
    <name evidence="5" type="ORF">ACFYTF_07210</name>
</gene>
<dbReference type="PROSITE" id="PS51257">
    <property type="entry name" value="PROKAR_LIPOPROTEIN"/>
    <property type="match status" value="1"/>
</dbReference>
<dbReference type="EMBL" id="JBIAMX010000003">
    <property type="protein sequence ID" value="MFF0542610.1"/>
    <property type="molecule type" value="Genomic_DNA"/>
</dbReference>
<name>A0ABW6PJX6_9NOCA</name>
<dbReference type="Proteomes" id="UP001601444">
    <property type="component" value="Unassembled WGS sequence"/>
</dbReference>
<reference evidence="5 6" key="1">
    <citation type="submission" date="2024-10" db="EMBL/GenBank/DDBJ databases">
        <title>The Natural Products Discovery Center: Release of the First 8490 Sequenced Strains for Exploring Actinobacteria Biosynthetic Diversity.</title>
        <authorList>
            <person name="Kalkreuter E."/>
            <person name="Kautsar S.A."/>
            <person name="Yang D."/>
            <person name="Bader C.D."/>
            <person name="Teijaro C.N."/>
            <person name="Fluegel L."/>
            <person name="Davis C.M."/>
            <person name="Simpson J.R."/>
            <person name="Lauterbach L."/>
            <person name="Steele A.D."/>
            <person name="Gui C."/>
            <person name="Meng S."/>
            <person name="Li G."/>
            <person name="Viehrig K."/>
            <person name="Ye F."/>
            <person name="Su P."/>
            <person name="Kiefer A.F."/>
            <person name="Nichols A."/>
            <person name="Cepeda A.J."/>
            <person name="Yan W."/>
            <person name="Fan B."/>
            <person name="Jiang Y."/>
            <person name="Adhikari A."/>
            <person name="Zheng C.-J."/>
            <person name="Schuster L."/>
            <person name="Cowan T.M."/>
            <person name="Smanski M.J."/>
            <person name="Chevrette M.G."/>
            <person name="De Carvalho L.P.S."/>
            <person name="Shen B."/>
        </authorList>
    </citation>
    <scope>NUCLEOTIDE SEQUENCE [LARGE SCALE GENOMIC DNA]</scope>
    <source>
        <strain evidence="5 6">NPDC004045</strain>
    </source>
</reference>
<feature type="signal peptide" evidence="2">
    <location>
        <begin position="1"/>
        <end position="23"/>
    </location>
</feature>
<evidence type="ECO:0000313" key="6">
    <source>
        <dbReference type="Proteomes" id="UP001601444"/>
    </source>
</evidence>
<comment type="caution">
    <text evidence="5">The sequence shown here is derived from an EMBL/GenBank/DDBJ whole genome shotgun (WGS) entry which is preliminary data.</text>
</comment>
<dbReference type="Pfam" id="PF24088">
    <property type="entry name" value="DUF7373"/>
    <property type="match status" value="1"/>
</dbReference>
<feature type="domain" description="DUF7373" evidence="4">
    <location>
        <begin position="263"/>
        <end position="399"/>
    </location>
</feature>
<protein>
    <submittedName>
        <fullName evidence="5">Uncharacterized protein</fullName>
    </submittedName>
</protein>
<dbReference type="InterPro" id="IPR055797">
    <property type="entry name" value="DUF7373"/>
</dbReference>
<feature type="domain" description="DUF7373" evidence="3">
    <location>
        <begin position="59"/>
        <end position="256"/>
    </location>
</feature>
<keyword evidence="6" id="KW-1185">Reference proteome</keyword>
<evidence type="ECO:0000256" key="1">
    <source>
        <dbReference type="SAM" id="MobiDB-lite"/>
    </source>
</evidence>
<sequence>MRKSAMCVAVGLAAAAIGLTGCGGDPDASSAAAPEQFPQVDNATLDVGNYPTQPRQLGKPNPDRARLTEGQRLGSYVPTPVEIDERFRVQSGPDSAQIYGFVESIYTVGVDSEVFTRAAPGFVAGFYSWGMSHTDILIAETLQNTVLIFTDDAAATQAAEALARARAERVDGSVTVDIPGRPGAHALWNPAKQELLSFAASKNLVTYTVVKDNAKIEVGTTDLPAMVTLVEKSLSAIESRTRDFVSTPVDKLVDVDMDHDAVLSHTLFRQDRENAKNPPGIYDRRAAAHLSTDPARDRPLFEQAGLEWLGFNAVALYQTKDAQGARLIRDAHTALNRKIRSAEAPKNLPTTRCVETKVKDSFKARYLCVLAYDRYVIEASSNQLTDAQQRIAAQYILLTAKR</sequence>
<accession>A0ABW6PJX6</accession>
<evidence type="ECO:0000259" key="4">
    <source>
        <dbReference type="Pfam" id="PF24092"/>
    </source>
</evidence>
<evidence type="ECO:0000256" key="2">
    <source>
        <dbReference type="SAM" id="SignalP"/>
    </source>
</evidence>
<organism evidence="5 6">
    <name type="scientific">Nocardia thailandica</name>
    <dbReference type="NCBI Taxonomy" id="257275"/>
    <lineage>
        <taxon>Bacteria</taxon>
        <taxon>Bacillati</taxon>
        <taxon>Actinomycetota</taxon>
        <taxon>Actinomycetes</taxon>
        <taxon>Mycobacteriales</taxon>
        <taxon>Nocardiaceae</taxon>
        <taxon>Nocardia</taxon>
    </lineage>
</organism>
<dbReference type="RefSeq" id="WP_157224763.1">
    <property type="nucleotide sequence ID" value="NZ_JBIAMX010000003.1"/>
</dbReference>